<proteinExistence type="predicted"/>
<sequence length="296" mass="32935">IGTDPFASGSYPFGHVGFTHRKVYGEDINMSVLSSAEWNGAKVLRINDRDYDGDGIPDFADGYDWGGAGVANDRESANGRFVPVIFSITENLLTNSGVYITLEYDDSPPLEVTTNCVGLYIPAPGKMRYWTKRGGELRSGEPTTSGGSYLTPGTYNTWDFGFRGVTQVTYYVEAVNPGSETEVEAERGSDVWASWKEVFSSVKDMWTLATGGKYVCVNDPVGVISGNTRVDETDIVIPCPLIDLVFRRSYNSHLKRSFYHNYEERLGHLWTHSYDVRLYHEGWDYGVNGDEGTDSI</sequence>
<evidence type="ECO:0000313" key="2">
    <source>
        <dbReference type="EMBL" id="GAF97128.1"/>
    </source>
</evidence>
<organism evidence="2">
    <name type="scientific">marine sediment metagenome</name>
    <dbReference type="NCBI Taxonomy" id="412755"/>
    <lineage>
        <taxon>unclassified sequences</taxon>
        <taxon>metagenomes</taxon>
        <taxon>ecological metagenomes</taxon>
    </lineage>
</organism>
<feature type="domain" description="DUF6531" evidence="1">
    <location>
        <begin position="219"/>
        <end position="282"/>
    </location>
</feature>
<dbReference type="AlphaFoldDB" id="X0TU83"/>
<name>X0TU83_9ZZZZ</name>
<dbReference type="InterPro" id="IPR045351">
    <property type="entry name" value="DUF6531"/>
</dbReference>
<feature type="non-terminal residue" evidence="2">
    <location>
        <position position="296"/>
    </location>
</feature>
<protein>
    <recommendedName>
        <fullName evidence="1">DUF6531 domain-containing protein</fullName>
    </recommendedName>
</protein>
<dbReference type="Pfam" id="PF20148">
    <property type="entry name" value="DUF6531"/>
    <property type="match status" value="1"/>
</dbReference>
<gene>
    <name evidence="2" type="ORF">S01H1_19833</name>
</gene>
<dbReference type="EMBL" id="BARS01010765">
    <property type="protein sequence ID" value="GAF97128.1"/>
    <property type="molecule type" value="Genomic_DNA"/>
</dbReference>
<reference evidence="2" key="1">
    <citation type="journal article" date="2014" name="Front. Microbiol.">
        <title>High frequency of phylogenetically diverse reductive dehalogenase-homologous genes in deep subseafloor sedimentary metagenomes.</title>
        <authorList>
            <person name="Kawai M."/>
            <person name="Futagami T."/>
            <person name="Toyoda A."/>
            <person name="Takaki Y."/>
            <person name="Nishi S."/>
            <person name="Hori S."/>
            <person name="Arai W."/>
            <person name="Tsubouchi T."/>
            <person name="Morono Y."/>
            <person name="Uchiyama I."/>
            <person name="Ito T."/>
            <person name="Fujiyama A."/>
            <person name="Inagaki F."/>
            <person name="Takami H."/>
        </authorList>
    </citation>
    <scope>NUCLEOTIDE SEQUENCE</scope>
    <source>
        <strain evidence="2">Expedition CK06-06</strain>
    </source>
</reference>
<feature type="non-terminal residue" evidence="2">
    <location>
        <position position="1"/>
    </location>
</feature>
<accession>X0TU83</accession>
<evidence type="ECO:0000259" key="1">
    <source>
        <dbReference type="Pfam" id="PF20148"/>
    </source>
</evidence>
<comment type="caution">
    <text evidence="2">The sequence shown here is derived from an EMBL/GenBank/DDBJ whole genome shotgun (WGS) entry which is preliminary data.</text>
</comment>